<dbReference type="PANTHER" id="PTHR42695:SF5">
    <property type="entry name" value="GLUTAMINE AMIDOTRANSFERASE YLR126C-RELATED"/>
    <property type="match status" value="1"/>
</dbReference>
<dbReference type="EMBL" id="CP147711">
    <property type="protein sequence ID" value="WXC82151.1"/>
    <property type="molecule type" value="Genomic_DNA"/>
</dbReference>
<accession>A0ABZ2P628</accession>
<protein>
    <submittedName>
        <fullName evidence="2">Glutamine amidotransferase</fullName>
    </submittedName>
</protein>
<dbReference type="CDD" id="cd01741">
    <property type="entry name" value="GATase1_1"/>
    <property type="match status" value="1"/>
</dbReference>
<keyword evidence="2" id="KW-0315">Glutamine amidotransferase</keyword>
<evidence type="ECO:0000259" key="1">
    <source>
        <dbReference type="Pfam" id="PF00117"/>
    </source>
</evidence>
<dbReference type="PROSITE" id="PS51273">
    <property type="entry name" value="GATASE_TYPE_1"/>
    <property type="match status" value="1"/>
</dbReference>
<dbReference type="Pfam" id="PF00117">
    <property type="entry name" value="GATase"/>
    <property type="match status" value="1"/>
</dbReference>
<keyword evidence="3" id="KW-1185">Reference proteome</keyword>
<dbReference type="Gene3D" id="3.40.50.880">
    <property type="match status" value="1"/>
</dbReference>
<dbReference type="NCBIfam" id="NF005458">
    <property type="entry name" value="PRK07053.1"/>
    <property type="match status" value="1"/>
</dbReference>
<evidence type="ECO:0000313" key="2">
    <source>
        <dbReference type="EMBL" id="WXC82151.1"/>
    </source>
</evidence>
<dbReference type="InterPro" id="IPR017926">
    <property type="entry name" value="GATASE"/>
</dbReference>
<dbReference type="RefSeq" id="WP_338834475.1">
    <property type="nucleotide sequence ID" value="NZ_CP147711.1"/>
</dbReference>
<dbReference type="InterPro" id="IPR044992">
    <property type="entry name" value="ChyE-like"/>
</dbReference>
<feature type="domain" description="Glutamine amidotransferase" evidence="1">
    <location>
        <begin position="33"/>
        <end position="187"/>
    </location>
</feature>
<reference evidence="2" key="2">
    <citation type="submission" date="2024-03" db="EMBL/GenBank/DDBJ databases">
        <authorList>
            <person name="Bromfield E.S.P."/>
            <person name="Cloutier S."/>
        </authorList>
    </citation>
    <scope>NUCLEOTIDE SEQUENCE</scope>
    <source>
        <strain evidence="2">5S5</strain>
    </source>
</reference>
<dbReference type="PANTHER" id="PTHR42695">
    <property type="entry name" value="GLUTAMINE AMIDOTRANSFERASE YLR126C-RELATED"/>
    <property type="match status" value="1"/>
</dbReference>
<dbReference type="InterPro" id="IPR029062">
    <property type="entry name" value="Class_I_gatase-like"/>
</dbReference>
<dbReference type="Proteomes" id="UP001432046">
    <property type="component" value="Chromosome"/>
</dbReference>
<proteinExistence type="predicted"/>
<reference evidence="2" key="1">
    <citation type="journal article" date="2021" name="Int. J. Syst. Evol. Microbiol.">
        <title>Bradyrhizobium septentrionale sp. nov. (sv. septentrionale) and Bradyrhizobium quebecense sp. nov. (sv. septentrionale) associated with legumes native to Canada possess rearranged symbiosis genes and numerous insertion sequences.</title>
        <authorList>
            <person name="Bromfield E.S.P."/>
            <person name="Cloutier S."/>
        </authorList>
    </citation>
    <scope>NUCLEOTIDE SEQUENCE</scope>
    <source>
        <strain evidence="2">5S5</strain>
    </source>
</reference>
<name>A0ABZ2P628_9BRAD</name>
<dbReference type="SUPFAM" id="SSF52317">
    <property type="entry name" value="Class I glutamine amidotransferase-like"/>
    <property type="match status" value="1"/>
</dbReference>
<organism evidence="2 3">
    <name type="scientific">Bradyrhizobium septentrionale</name>
    <dbReference type="NCBI Taxonomy" id="1404411"/>
    <lineage>
        <taxon>Bacteria</taxon>
        <taxon>Pseudomonadati</taxon>
        <taxon>Pseudomonadota</taxon>
        <taxon>Alphaproteobacteria</taxon>
        <taxon>Hyphomicrobiales</taxon>
        <taxon>Nitrobacteraceae</taxon>
        <taxon>Bradyrhizobium</taxon>
    </lineage>
</organism>
<evidence type="ECO:0000313" key="3">
    <source>
        <dbReference type="Proteomes" id="UP001432046"/>
    </source>
</evidence>
<gene>
    <name evidence="2" type="ORF">WDK88_11460</name>
</gene>
<sequence length="240" mass="26000">MNSRRCLVIEHLSVEHAGTFKPALEGCGYVVSSMPAAMISERQDEVASADMVVVMGGPIGVYDAPAYPFLNVEISLLKERLASRKAILGICLGSQLLARAAGSKVYPGKSGIEIGWGPVFLTDAGRQTPLSVFGSETMVLHWHGDTFDLPTGAELLASTPKYLNQAFAIGTHALGLQFHVETTAEELEQWFVAFSGEIKAVQIPTLSELRRDTQLYSAELARKNMIFVERWIGQLTSSGG</sequence>